<dbReference type="RefSeq" id="WP_095724292.1">
    <property type="nucleotide sequence ID" value="NZ_NTFS01000412.1"/>
</dbReference>
<feature type="domain" description="PBP" evidence="3">
    <location>
        <begin position="70"/>
        <end position="333"/>
    </location>
</feature>
<gene>
    <name evidence="4" type="ORF">CK510_25240</name>
</gene>
<dbReference type="Proteomes" id="UP000218238">
    <property type="component" value="Unassembled WGS sequence"/>
</dbReference>
<keyword evidence="2" id="KW-1133">Transmembrane helix</keyword>
<proteinExistence type="predicted"/>
<dbReference type="OrthoDB" id="506979at2"/>
<evidence type="ECO:0000256" key="2">
    <source>
        <dbReference type="SAM" id="Phobius"/>
    </source>
</evidence>
<reference evidence="4 5" key="1">
    <citation type="submission" date="2017-08" db="EMBL/GenBank/DDBJ databases">
        <title>Draft genome sequence of filamentous cyanobacterium Calothrix elsteri CCALA 953.</title>
        <authorList>
            <person name="Gagunashvili A.N."/>
            <person name="Elster J."/>
            <person name="Andresson O.S."/>
        </authorList>
    </citation>
    <scope>NUCLEOTIDE SEQUENCE [LARGE SCALE GENOMIC DNA]</scope>
    <source>
        <strain evidence="4 5">CCALA 953</strain>
    </source>
</reference>
<keyword evidence="1" id="KW-0732">Signal</keyword>
<keyword evidence="2" id="KW-0472">Membrane</keyword>
<name>A0A2A2TCH4_9CYAN</name>
<evidence type="ECO:0000259" key="3">
    <source>
        <dbReference type="Pfam" id="PF12849"/>
    </source>
</evidence>
<dbReference type="PANTHER" id="PTHR30570">
    <property type="entry name" value="PERIPLASMIC PHOSPHATE BINDING COMPONENT OF PHOSPHATE ABC TRANSPORTER"/>
    <property type="match status" value="1"/>
</dbReference>
<dbReference type="AlphaFoldDB" id="A0A2A2TCH4"/>
<dbReference type="EMBL" id="NTFS01000412">
    <property type="protein sequence ID" value="PAX51348.1"/>
    <property type="molecule type" value="Genomic_DNA"/>
</dbReference>
<accession>A0A2A2TCH4</accession>
<dbReference type="InterPro" id="IPR024370">
    <property type="entry name" value="PBP_domain"/>
</dbReference>
<comment type="caution">
    <text evidence="4">The sequence shown here is derived from an EMBL/GenBank/DDBJ whole genome shotgun (WGS) entry which is preliminary data.</text>
</comment>
<dbReference type="CDD" id="cd13566">
    <property type="entry name" value="PBP2_phosphate"/>
    <property type="match status" value="1"/>
</dbReference>
<protein>
    <submittedName>
        <fullName evidence="4">Phosphate ABC transporter substrate-binding protein</fullName>
    </submittedName>
</protein>
<feature type="transmembrane region" description="Helical" evidence="2">
    <location>
        <begin position="7"/>
        <end position="28"/>
    </location>
</feature>
<keyword evidence="2" id="KW-0812">Transmembrane</keyword>
<evidence type="ECO:0000313" key="4">
    <source>
        <dbReference type="EMBL" id="PAX51348.1"/>
    </source>
</evidence>
<organism evidence="4 5">
    <name type="scientific">Brunnivagina elsteri CCALA 953</name>
    <dbReference type="NCBI Taxonomy" id="987040"/>
    <lineage>
        <taxon>Bacteria</taxon>
        <taxon>Bacillati</taxon>
        <taxon>Cyanobacteriota</taxon>
        <taxon>Cyanophyceae</taxon>
        <taxon>Nostocales</taxon>
        <taxon>Calotrichaceae</taxon>
        <taxon>Brunnivagina</taxon>
    </lineage>
</organism>
<evidence type="ECO:0000313" key="5">
    <source>
        <dbReference type="Proteomes" id="UP000218238"/>
    </source>
</evidence>
<dbReference type="PANTHER" id="PTHR30570:SF1">
    <property type="entry name" value="PHOSPHATE-BINDING PROTEIN PSTS"/>
    <property type="match status" value="1"/>
</dbReference>
<sequence length="348" mass="38241">MTQKNEAAVLFLALLITLGLVGGVYFWLARNTNVKFVSSSSNSSQQSAKSPAKANEETLAQVQNVPSGLFRYGGSTTWAPIRKEVDSAIKTVLPKYQISYTDPISGTPGSGSGIRMLLDNQLAFAQSSRSVEPQEHQIAQQKGFTLKEIPIAIDGIAIAVHPNLNISSLTIEQIKQIYTGKITNWQEVGGPKLAIKPYSRRLEDGGTIEFFYQNVLEKEKFGSNVQFIFNTTAALRQVAQNEGSIYYASAPEVIFQCTVKTLPIGRKASEVVAPYQEPLETKSQCPQQLNQINQEAFQSGKYPITRTLFVIVKQNGQIDQQAGDAYARLLLTDQGQALISKSGFVRIK</sequence>
<dbReference type="InterPro" id="IPR050811">
    <property type="entry name" value="Phosphate_ABC_transporter"/>
</dbReference>
<dbReference type="Pfam" id="PF12849">
    <property type="entry name" value="PBP_like_2"/>
    <property type="match status" value="1"/>
</dbReference>
<keyword evidence="5" id="KW-1185">Reference proteome</keyword>
<dbReference type="Gene3D" id="3.40.190.10">
    <property type="entry name" value="Periplasmic binding protein-like II"/>
    <property type="match status" value="2"/>
</dbReference>
<dbReference type="SUPFAM" id="SSF53850">
    <property type="entry name" value="Periplasmic binding protein-like II"/>
    <property type="match status" value="1"/>
</dbReference>
<evidence type="ECO:0000256" key="1">
    <source>
        <dbReference type="ARBA" id="ARBA00022729"/>
    </source>
</evidence>